<keyword evidence="2" id="KW-0732">Signal</keyword>
<evidence type="ECO:0000256" key="1">
    <source>
        <dbReference type="SAM" id="Coils"/>
    </source>
</evidence>
<sequence length="144" mass="15398">MPTLWVSLGLVLLAADASVQFSVAVSQDAGEGSPIAGVITLLKDMAEKSKQDGTEEAKTFKAFKCYCDKTTEEKKTSVSDLSTSVASLEHRIEELTATKVLAEIQTMKGPNRRGVGLGQEAVQVVCEYNSVKLIDPGGKARADY</sequence>
<dbReference type="Proteomes" id="UP000654075">
    <property type="component" value="Unassembled WGS sequence"/>
</dbReference>
<comment type="caution">
    <text evidence="3">The sequence shown here is derived from an EMBL/GenBank/DDBJ whole genome shotgun (WGS) entry which is preliminary data.</text>
</comment>
<keyword evidence="4" id="KW-1185">Reference proteome</keyword>
<name>A0A813HCS7_POLGL</name>
<organism evidence="3 4">
    <name type="scientific">Polarella glacialis</name>
    <name type="common">Dinoflagellate</name>
    <dbReference type="NCBI Taxonomy" id="89957"/>
    <lineage>
        <taxon>Eukaryota</taxon>
        <taxon>Sar</taxon>
        <taxon>Alveolata</taxon>
        <taxon>Dinophyceae</taxon>
        <taxon>Suessiales</taxon>
        <taxon>Suessiaceae</taxon>
        <taxon>Polarella</taxon>
    </lineage>
</organism>
<feature type="coiled-coil region" evidence="1">
    <location>
        <begin position="78"/>
        <end position="105"/>
    </location>
</feature>
<dbReference type="AlphaFoldDB" id="A0A813HCS7"/>
<dbReference type="EMBL" id="CAJNNV010031337">
    <property type="protein sequence ID" value="CAE8635722.1"/>
    <property type="molecule type" value="Genomic_DNA"/>
</dbReference>
<evidence type="ECO:0000256" key="2">
    <source>
        <dbReference type="SAM" id="SignalP"/>
    </source>
</evidence>
<accession>A0A813HCS7</accession>
<protein>
    <submittedName>
        <fullName evidence="3">Uncharacterized protein</fullName>
    </submittedName>
</protein>
<reference evidence="3" key="1">
    <citation type="submission" date="2021-02" db="EMBL/GenBank/DDBJ databases">
        <authorList>
            <person name="Dougan E. K."/>
            <person name="Rhodes N."/>
            <person name="Thang M."/>
            <person name="Chan C."/>
        </authorList>
    </citation>
    <scope>NUCLEOTIDE SEQUENCE</scope>
</reference>
<gene>
    <name evidence="3" type="ORF">PGLA1383_LOCUS51299</name>
</gene>
<evidence type="ECO:0000313" key="4">
    <source>
        <dbReference type="Proteomes" id="UP000654075"/>
    </source>
</evidence>
<evidence type="ECO:0000313" key="3">
    <source>
        <dbReference type="EMBL" id="CAE8635722.1"/>
    </source>
</evidence>
<feature type="signal peptide" evidence="2">
    <location>
        <begin position="1"/>
        <end position="24"/>
    </location>
</feature>
<proteinExistence type="predicted"/>
<keyword evidence="1" id="KW-0175">Coiled coil</keyword>
<feature type="chain" id="PRO_5032902310" evidence="2">
    <location>
        <begin position="25"/>
        <end position="144"/>
    </location>
</feature>